<evidence type="ECO:0000313" key="8">
    <source>
        <dbReference type="EMBL" id="ORX94599.1"/>
    </source>
</evidence>
<dbReference type="GO" id="GO:0022857">
    <property type="term" value="F:transmembrane transporter activity"/>
    <property type="evidence" value="ECO:0007669"/>
    <property type="project" value="InterPro"/>
</dbReference>
<dbReference type="AlphaFoldDB" id="A0A1Y1Y9A6"/>
<proteinExistence type="predicted"/>
<feature type="transmembrane region" description="Helical" evidence="6">
    <location>
        <begin position="288"/>
        <end position="307"/>
    </location>
</feature>
<feature type="domain" description="Major facilitator superfamily (MFS) profile" evidence="7">
    <location>
        <begin position="56"/>
        <end position="564"/>
    </location>
</feature>
<keyword evidence="2 6" id="KW-0812">Transmembrane</keyword>
<evidence type="ECO:0000256" key="5">
    <source>
        <dbReference type="SAM" id="MobiDB-lite"/>
    </source>
</evidence>
<dbReference type="InterPro" id="IPR020846">
    <property type="entry name" value="MFS_dom"/>
</dbReference>
<feature type="transmembrane region" description="Helical" evidence="6">
    <location>
        <begin position="254"/>
        <end position="276"/>
    </location>
</feature>
<accession>A0A1Y1Y9A6</accession>
<feature type="transmembrane region" description="Helical" evidence="6">
    <location>
        <begin position="53"/>
        <end position="71"/>
    </location>
</feature>
<feature type="transmembrane region" description="Helical" evidence="6">
    <location>
        <begin position="207"/>
        <end position="233"/>
    </location>
</feature>
<evidence type="ECO:0000256" key="3">
    <source>
        <dbReference type="ARBA" id="ARBA00022989"/>
    </source>
</evidence>
<dbReference type="GO" id="GO:0005886">
    <property type="term" value="C:plasma membrane"/>
    <property type="evidence" value="ECO:0007669"/>
    <property type="project" value="TreeGrafter"/>
</dbReference>
<comment type="subcellular location">
    <subcellularLocation>
        <location evidence="1">Membrane</location>
        <topology evidence="1">Multi-pass membrane protein</topology>
    </subcellularLocation>
</comment>
<dbReference type="Proteomes" id="UP000193144">
    <property type="component" value="Unassembled WGS sequence"/>
</dbReference>
<feature type="transmembrane region" description="Helical" evidence="6">
    <location>
        <begin position="365"/>
        <end position="385"/>
    </location>
</feature>
<dbReference type="PANTHER" id="PTHR23501:SF43">
    <property type="entry name" value="MULTIDRUG TRANSPORTER, PUTATIVE (AFU_ORTHOLOGUE AFUA_6G03040)-RELATED"/>
    <property type="match status" value="1"/>
</dbReference>
<dbReference type="SUPFAM" id="SSF103473">
    <property type="entry name" value="MFS general substrate transporter"/>
    <property type="match status" value="1"/>
</dbReference>
<feature type="transmembrane region" description="Helical" evidence="6">
    <location>
        <begin position="335"/>
        <end position="353"/>
    </location>
</feature>
<evidence type="ECO:0000256" key="2">
    <source>
        <dbReference type="ARBA" id="ARBA00022692"/>
    </source>
</evidence>
<keyword evidence="9" id="KW-1185">Reference proteome</keyword>
<feature type="transmembrane region" description="Helical" evidence="6">
    <location>
        <begin position="121"/>
        <end position="140"/>
    </location>
</feature>
<evidence type="ECO:0000256" key="4">
    <source>
        <dbReference type="ARBA" id="ARBA00023136"/>
    </source>
</evidence>
<dbReference type="PROSITE" id="PS50850">
    <property type="entry name" value="MFS"/>
    <property type="match status" value="1"/>
</dbReference>
<gene>
    <name evidence="8" type="ORF">BCR34DRAFT_629179</name>
</gene>
<comment type="caution">
    <text evidence="8">The sequence shown here is derived from an EMBL/GenBank/DDBJ whole genome shotgun (WGS) entry which is preliminary data.</text>
</comment>
<feature type="transmembrane region" description="Helical" evidence="6">
    <location>
        <begin position="146"/>
        <end position="167"/>
    </location>
</feature>
<keyword evidence="3 6" id="KW-1133">Transmembrane helix</keyword>
<evidence type="ECO:0000259" key="7">
    <source>
        <dbReference type="PROSITE" id="PS50850"/>
    </source>
</evidence>
<organism evidence="8 9">
    <name type="scientific">Clohesyomyces aquaticus</name>
    <dbReference type="NCBI Taxonomy" id="1231657"/>
    <lineage>
        <taxon>Eukaryota</taxon>
        <taxon>Fungi</taxon>
        <taxon>Dikarya</taxon>
        <taxon>Ascomycota</taxon>
        <taxon>Pezizomycotina</taxon>
        <taxon>Dothideomycetes</taxon>
        <taxon>Pleosporomycetidae</taxon>
        <taxon>Pleosporales</taxon>
        <taxon>Lindgomycetaceae</taxon>
        <taxon>Clohesyomyces</taxon>
    </lineage>
</organism>
<feature type="transmembrane region" description="Helical" evidence="6">
    <location>
        <begin position="429"/>
        <end position="454"/>
    </location>
</feature>
<feature type="transmembrane region" description="Helical" evidence="6">
    <location>
        <begin position="475"/>
        <end position="494"/>
    </location>
</feature>
<dbReference type="InterPro" id="IPR036259">
    <property type="entry name" value="MFS_trans_sf"/>
</dbReference>
<feature type="transmembrane region" description="Helical" evidence="6">
    <location>
        <begin position="179"/>
        <end position="201"/>
    </location>
</feature>
<feature type="transmembrane region" description="Helical" evidence="6">
    <location>
        <begin position="91"/>
        <end position="109"/>
    </location>
</feature>
<name>A0A1Y1Y9A6_9PLEO</name>
<dbReference type="OrthoDB" id="440553at2759"/>
<dbReference type="Gene3D" id="1.20.1720.10">
    <property type="entry name" value="Multidrug resistance protein D"/>
    <property type="match status" value="1"/>
</dbReference>
<feature type="transmembrane region" description="Helical" evidence="6">
    <location>
        <begin position="540"/>
        <end position="560"/>
    </location>
</feature>
<reference evidence="8 9" key="1">
    <citation type="submission" date="2016-07" db="EMBL/GenBank/DDBJ databases">
        <title>Pervasive Adenine N6-methylation of Active Genes in Fungi.</title>
        <authorList>
            <consortium name="DOE Joint Genome Institute"/>
            <person name="Mondo S.J."/>
            <person name="Dannebaum R.O."/>
            <person name="Kuo R.C."/>
            <person name="Labutti K."/>
            <person name="Haridas S."/>
            <person name="Kuo A."/>
            <person name="Salamov A."/>
            <person name="Ahrendt S.R."/>
            <person name="Lipzen A."/>
            <person name="Sullivan W."/>
            <person name="Andreopoulos W.B."/>
            <person name="Clum A."/>
            <person name="Lindquist E."/>
            <person name="Daum C."/>
            <person name="Ramamoorthy G.K."/>
            <person name="Gryganskyi A."/>
            <person name="Culley D."/>
            <person name="Magnuson J.K."/>
            <person name="James T.Y."/>
            <person name="O'Malley M.A."/>
            <person name="Stajich J.E."/>
            <person name="Spatafora J.W."/>
            <person name="Visel A."/>
            <person name="Grigoriev I.V."/>
        </authorList>
    </citation>
    <scope>NUCLEOTIDE SEQUENCE [LARGE SCALE GENOMIC DNA]</scope>
    <source>
        <strain evidence="8 9">CBS 115471</strain>
    </source>
</reference>
<protein>
    <submittedName>
        <fullName evidence="8">MFS multidrug transporter-like protein</fullName>
    </submittedName>
</protein>
<feature type="transmembrane region" description="Helical" evidence="6">
    <location>
        <begin position="397"/>
        <end position="417"/>
    </location>
</feature>
<evidence type="ECO:0000256" key="1">
    <source>
        <dbReference type="ARBA" id="ARBA00004141"/>
    </source>
</evidence>
<dbReference type="EMBL" id="MCFA01000304">
    <property type="protein sequence ID" value="ORX94599.1"/>
    <property type="molecule type" value="Genomic_DNA"/>
</dbReference>
<sequence length="567" mass="61327">MDSRVAAEAPLGDDAPTVEKGSQGEPERLSNAQSTSDSHEDESGIVYLTGLRFWLVITSLAISLFLTNLEIPIVTTSLVSITNDLGDFNNVGWVISSYLLGYVGVLVIFAKLSDIFGRKLLLCLSISIFIVFSAGCGAAQTLTQLIILRAFQGVGGAGCFSLATAMMTELVPPSKYAKYVANLSIVYALSLLCGPILGGAISSRGSWRWVFLINVPAAAPALALAFFALPSNFPHHGQDRPKRTFKNLLTKHNIEKLDIIGTVLLLLASLALTAGFEETGSHFQWKSAYTISLLTVSGLLWITLLVWERWVTKKGAAAEPVLPWRFFTNRAMLSLLLNAVFLGGPWFVAIFQLPQKFQLVHGSSGLRAGIQTMPFTFSAPIGSAFSSTWAKKFKTPALYLVLVAGIFQTLGFALLASLPASHRVMPRAYGFQVIAGFGCGINISTLILLVPFVVEYRDKADPRYSAVGMAAVSQLRVMGGAIVLAIATSVFNSYTHPRLAKFQEAFHLPGDSTTSAQLLALADGQEKNEIRSILAHGYNLQMYVLCAFAAAQIPAALLLWRKKQILV</sequence>
<feature type="region of interest" description="Disordered" evidence="5">
    <location>
        <begin position="1"/>
        <end position="38"/>
    </location>
</feature>
<evidence type="ECO:0000313" key="9">
    <source>
        <dbReference type="Proteomes" id="UP000193144"/>
    </source>
</evidence>
<dbReference type="InterPro" id="IPR011701">
    <property type="entry name" value="MFS"/>
</dbReference>
<dbReference type="Pfam" id="PF07690">
    <property type="entry name" value="MFS_1"/>
    <property type="match status" value="1"/>
</dbReference>
<dbReference type="PANTHER" id="PTHR23501">
    <property type="entry name" value="MAJOR FACILITATOR SUPERFAMILY"/>
    <property type="match status" value="1"/>
</dbReference>
<evidence type="ECO:0000256" key="6">
    <source>
        <dbReference type="SAM" id="Phobius"/>
    </source>
</evidence>
<keyword evidence="4 6" id="KW-0472">Membrane</keyword>